<dbReference type="Proteomes" id="UP001215598">
    <property type="component" value="Unassembled WGS sequence"/>
</dbReference>
<organism evidence="2 3">
    <name type="scientific">Mycena metata</name>
    <dbReference type="NCBI Taxonomy" id="1033252"/>
    <lineage>
        <taxon>Eukaryota</taxon>
        <taxon>Fungi</taxon>
        <taxon>Dikarya</taxon>
        <taxon>Basidiomycota</taxon>
        <taxon>Agaricomycotina</taxon>
        <taxon>Agaricomycetes</taxon>
        <taxon>Agaricomycetidae</taxon>
        <taxon>Agaricales</taxon>
        <taxon>Marasmiineae</taxon>
        <taxon>Mycenaceae</taxon>
        <taxon>Mycena</taxon>
    </lineage>
</organism>
<accession>A0AAD7HS98</accession>
<sequence>MTNSAATGKVKSPRRGDADTVARSQQGGINQKRGRLYVNPDFAPPGTGGVKRSQLKKVTLDNSNASKTAPLSSTFASKCVINETARTHGGKLTARASSGQAMHGSSPFAEGSVVSQPKMRGETPALERNQKCGDPMAPSWMRTDLPLKWPLCPIIMRTFRPKFALMSDTKWMTELIAANDVRSRVRWNVRISAILGHRFRLVFGNTRKIAVAGLVTAKPETIDVFDGR</sequence>
<gene>
    <name evidence="2" type="ORF">B0H16DRAFT_1698148</name>
</gene>
<protein>
    <submittedName>
        <fullName evidence="2">Uncharacterized protein</fullName>
    </submittedName>
</protein>
<keyword evidence="3" id="KW-1185">Reference proteome</keyword>
<comment type="caution">
    <text evidence="2">The sequence shown here is derived from an EMBL/GenBank/DDBJ whole genome shotgun (WGS) entry which is preliminary data.</text>
</comment>
<dbReference type="EMBL" id="JARKIB010000189">
    <property type="protein sequence ID" value="KAJ7726134.1"/>
    <property type="molecule type" value="Genomic_DNA"/>
</dbReference>
<reference evidence="2" key="1">
    <citation type="submission" date="2023-03" db="EMBL/GenBank/DDBJ databases">
        <title>Massive genome expansion in bonnet fungi (Mycena s.s.) driven by repeated elements and novel gene families across ecological guilds.</title>
        <authorList>
            <consortium name="Lawrence Berkeley National Laboratory"/>
            <person name="Harder C.B."/>
            <person name="Miyauchi S."/>
            <person name="Viragh M."/>
            <person name="Kuo A."/>
            <person name="Thoen E."/>
            <person name="Andreopoulos B."/>
            <person name="Lu D."/>
            <person name="Skrede I."/>
            <person name="Drula E."/>
            <person name="Henrissat B."/>
            <person name="Morin E."/>
            <person name="Kohler A."/>
            <person name="Barry K."/>
            <person name="LaButti K."/>
            <person name="Morin E."/>
            <person name="Salamov A."/>
            <person name="Lipzen A."/>
            <person name="Mereny Z."/>
            <person name="Hegedus B."/>
            <person name="Baldrian P."/>
            <person name="Stursova M."/>
            <person name="Weitz H."/>
            <person name="Taylor A."/>
            <person name="Grigoriev I.V."/>
            <person name="Nagy L.G."/>
            <person name="Martin F."/>
            <person name="Kauserud H."/>
        </authorList>
    </citation>
    <scope>NUCLEOTIDE SEQUENCE</scope>
    <source>
        <strain evidence="2">CBHHK182m</strain>
    </source>
</reference>
<name>A0AAD7HS98_9AGAR</name>
<dbReference type="AlphaFoldDB" id="A0AAD7HS98"/>
<evidence type="ECO:0000313" key="3">
    <source>
        <dbReference type="Proteomes" id="UP001215598"/>
    </source>
</evidence>
<feature type="region of interest" description="Disordered" evidence="1">
    <location>
        <begin position="97"/>
        <end position="116"/>
    </location>
</feature>
<feature type="region of interest" description="Disordered" evidence="1">
    <location>
        <begin position="1"/>
        <end position="39"/>
    </location>
</feature>
<proteinExistence type="predicted"/>
<evidence type="ECO:0000256" key="1">
    <source>
        <dbReference type="SAM" id="MobiDB-lite"/>
    </source>
</evidence>
<evidence type="ECO:0000313" key="2">
    <source>
        <dbReference type="EMBL" id="KAJ7726134.1"/>
    </source>
</evidence>